<keyword evidence="1" id="KW-0812">Transmembrane</keyword>
<dbReference type="STRING" id="720554.Clocl_3251"/>
<name>G8LWB9_ACECE</name>
<dbReference type="RefSeq" id="WP_014256299.1">
    <property type="nucleotide sequence ID" value="NC_016627.1"/>
</dbReference>
<dbReference type="InterPro" id="IPR031308">
    <property type="entry name" value="UCP028777"/>
</dbReference>
<feature type="domain" description="Inner membrane component" evidence="2">
    <location>
        <begin position="4"/>
        <end position="54"/>
    </location>
</feature>
<dbReference type="InterPro" id="IPR052937">
    <property type="entry name" value="Inner_membrane_protein"/>
</dbReference>
<dbReference type="Proteomes" id="UP000005435">
    <property type="component" value="Chromosome"/>
</dbReference>
<evidence type="ECO:0000313" key="3">
    <source>
        <dbReference type="EMBL" id="AEV69766.1"/>
    </source>
</evidence>
<proteinExistence type="predicted"/>
<dbReference type="eggNOG" id="COG3304">
    <property type="taxonomic scope" value="Bacteria"/>
</dbReference>
<organism evidence="3 4">
    <name type="scientific">Acetivibrio clariflavus (strain DSM 19732 / NBRC 101661 / EBR45)</name>
    <name type="common">Clostridium clariflavum</name>
    <dbReference type="NCBI Taxonomy" id="720554"/>
    <lineage>
        <taxon>Bacteria</taxon>
        <taxon>Bacillati</taxon>
        <taxon>Bacillota</taxon>
        <taxon>Clostridia</taxon>
        <taxon>Eubacteriales</taxon>
        <taxon>Oscillospiraceae</taxon>
        <taxon>Acetivibrio</taxon>
    </lineage>
</organism>
<reference evidence="3 4" key="2">
    <citation type="journal article" date="2012" name="Stand. Genomic Sci.">
        <title>Complete Genome Sequence of Clostridium clariflavum DSM 19732.</title>
        <authorList>
            <person name="Izquierdo J.A."/>
            <person name="Goodwin L."/>
            <person name="Davenport K.W."/>
            <person name="Teshima H."/>
            <person name="Bruce D."/>
            <person name="Detter C."/>
            <person name="Tapia R."/>
            <person name="Han S."/>
            <person name="Land M."/>
            <person name="Hauser L."/>
            <person name="Jeffries C.D."/>
            <person name="Han J."/>
            <person name="Pitluck S."/>
            <person name="Nolan M."/>
            <person name="Chen A."/>
            <person name="Huntemann M."/>
            <person name="Mavromatis K."/>
            <person name="Mikhailova N."/>
            <person name="Liolios K."/>
            <person name="Woyke T."/>
            <person name="Lynd L.R."/>
        </authorList>
    </citation>
    <scope>NUCLEOTIDE SEQUENCE [LARGE SCALE GENOMIC DNA]</scope>
    <source>
        <strain evidence="4">DSM 19732 / NBRC 101661 / EBR45</strain>
    </source>
</reference>
<keyword evidence="1" id="KW-0472">Membrane</keyword>
<sequence length="120" mass="13156" precursor="true">MKFLGNIIWFLFGGFIAAIEWFVAGLLLCLTIIGIPMGIQCMKIAGLVMWPFGKEVKIGKFGVGGLILNIIWLIIFGLELALSHLIFGLICCVTIIGIPFGIQHFKLAKLGLMPFGAKIY</sequence>
<dbReference type="EMBL" id="CP003065">
    <property type="protein sequence ID" value="AEV69766.1"/>
    <property type="molecule type" value="Genomic_DNA"/>
</dbReference>
<dbReference type="KEGG" id="ccl:Clocl_3251"/>
<feature type="domain" description="Inner membrane component" evidence="2">
    <location>
        <begin position="67"/>
        <end position="116"/>
    </location>
</feature>
<dbReference type="GO" id="GO:0005886">
    <property type="term" value="C:plasma membrane"/>
    <property type="evidence" value="ECO:0007669"/>
    <property type="project" value="TreeGrafter"/>
</dbReference>
<dbReference type="PANTHER" id="PTHR42903:SF1">
    <property type="entry name" value="INNER MEMBRANE PROTEIN YCCF"/>
    <property type="match status" value="1"/>
</dbReference>
<dbReference type="NCBIfam" id="NF008740">
    <property type="entry name" value="PRK11770.1-2"/>
    <property type="match status" value="1"/>
</dbReference>
<feature type="transmembrane region" description="Helical" evidence="1">
    <location>
        <begin position="84"/>
        <end position="102"/>
    </location>
</feature>
<gene>
    <name evidence="3" type="ordered locus">Clocl_3251</name>
</gene>
<dbReference type="Pfam" id="PF03733">
    <property type="entry name" value="YccF"/>
    <property type="match status" value="2"/>
</dbReference>
<evidence type="ECO:0000256" key="1">
    <source>
        <dbReference type="SAM" id="Phobius"/>
    </source>
</evidence>
<feature type="transmembrane region" description="Helical" evidence="1">
    <location>
        <begin position="58"/>
        <end position="78"/>
    </location>
</feature>
<dbReference type="PIRSF" id="PIRSF028777">
    <property type="entry name" value="UCP028777"/>
    <property type="match status" value="1"/>
</dbReference>
<evidence type="ECO:0000259" key="2">
    <source>
        <dbReference type="Pfam" id="PF03733"/>
    </source>
</evidence>
<reference evidence="4" key="1">
    <citation type="submission" date="2011-12" db="EMBL/GenBank/DDBJ databases">
        <title>Complete sequence of Clostridium clariflavum DSM 19732.</title>
        <authorList>
            <consortium name="US DOE Joint Genome Institute"/>
            <person name="Lucas S."/>
            <person name="Han J."/>
            <person name="Lapidus A."/>
            <person name="Cheng J.-F."/>
            <person name="Goodwin L."/>
            <person name="Pitluck S."/>
            <person name="Peters L."/>
            <person name="Teshima H."/>
            <person name="Detter J.C."/>
            <person name="Han C."/>
            <person name="Tapia R."/>
            <person name="Land M."/>
            <person name="Hauser L."/>
            <person name="Kyrpides N."/>
            <person name="Ivanova N."/>
            <person name="Pagani I."/>
            <person name="Kitzmiller T."/>
            <person name="Lynd L."/>
            <person name="Izquierdo J."/>
            <person name="Woyke T."/>
        </authorList>
    </citation>
    <scope>NUCLEOTIDE SEQUENCE [LARGE SCALE GENOMIC DNA]</scope>
    <source>
        <strain evidence="4">DSM 19732 / NBRC 101661 / EBR45</strain>
    </source>
</reference>
<feature type="transmembrane region" description="Helical" evidence="1">
    <location>
        <begin position="6"/>
        <end position="37"/>
    </location>
</feature>
<dbReference type="InterPro" id="IPR005185">
    <property type="entry name" value="YccF"/>
</dbReference>
<evidence type="ECO:0000313" key="4">
    <source>
        <dbReference type="Proteomes" id="UP000005435"/>
    </source>
</evidence>
<protein>
    <submittedName>
        <fullName evidence="3">Putative membrane protein</fullName>
    </submittedName>
</protein>
<dbReference type="OrthoDB" id="9790567at2"/>
<dbReference type="HOGENOM" id="CLU_120384_1_0_9"/>
<keyword evidence="1" id="KW-1133">Transmembrane helix</keyword>
<dbReference type="AlphaFoldDB" id="G8LWB9"/>
<keyword evidence="4" id="KW-1185">Reference proteome</keyword>
<accession>G8LWB9</accession>
<dbReference type="PANTHER" id="PTHR42903">
    <property type="entry name" value="INNER MEMBRANE PROTEIN YCCF"/>
    <property type="match status" value="1"/>
</dbReference>